<dbReference type="EMBL" id="JBAFUR010000002">
    <property type="protein sequence ID" value="MFG1252137.1"/>
    <property type="molecule type" value="Genomic_DNA"/>
</dbReference>
<evidence type="ECO:0000256" key="5">
    <source>
        <dbReference type="ARBA" id="ARBA00023136"/>
    </source>
</evidence>
<sequence length="267" mass="28506">MTGKAPSPVPPSSVSPATAPSPARRGRGLLLLVLACAAFAVLIGLGTWQLNRLAWKEALLARVEARVHAAPQDVPPPARWPALTREEDEYRRVKVRGTFDHAKEALVYTVRGDDAAGQVKGQGFLVVTPLIRADGPPILINRGFVPSDQRDPATRAEGEVKGEVEVVGLLRFPEEASWFVPANDPARGTFYRMEPAEIAAARGISGAAPFLIDADATPVPGGLPIGGGTRIAFPNRHLEYALTWYGLAASLVGVGLAVFISRRRRAS</sequence>
<evidence type="ECO:0000256" key="2">
    <source>
        <dbReference type="ARBA" id="ARBA00007165"/>
    </source>
</evidence>
<proteinExistence type="inferred from homology"/>
<dbReference type="PROSITE" id="PS50895">
    <property type="entry name" value="SURF1"/>
    <property type="match status" value="1"/>
</dbReference>
<name>A0ABW6ZFS9_9HYPH</name>
<keyword evidence="4 6" id="KW-1133">Transmembrane helix</keyword>
<keyword evidence="9" id="KW-1185">Reference proteome</keyword>
<feature type="transmembrane region" description="Helical" evidence="6">
    <location>
        <begin position="29"/>
        <end position="50"/>
    </location>
</feature>
<evidence type="ECO:0000313" key="8">
    <source>
        <dbReference type="EMBL" id="MFG1252137.1"/>
    </source>
</evidence>
<keyword evidence="5 6" id="KW-0472">Membrane</keyword>
<dbReference type="InterPro" id="IPR045214">
    <property type="entry name" value="Surf1/Surf4"/>
</dbReference>
<evidence type="ECO:0000256" key="3">
    <source>
        <dbReference type="ARBA" id="ARBA00022692"/>
    </source>
</evidence>
<comment type="subcellular location">
    <subcellularLocation>
        <location evidence="6">Cell membrane</location>
        <topology evidence="6">Multi-pass membrane protein</topology>
    </subcellularLocation>
    <subcellularLocation>
        <location evidence="1">Membrane</location>
    </subcellularLocation>
</comment>
<evidence type="ECO:0000256" key="6">
    <source>
        <dbReference type="RuleBase" id="RU363076"/>
    </source>
</evidence>
<keyword evidence="6" id="KW-1003">Cell membrane</keyword>
<comment type="caution">
    <text evidence="8">The sequence shown here is derived from an EMBL/GenBank/DDBJ whole genome shotgun (WGS) entry which is preliminary data.</text>
</comment>
<protein>
    <recommendedName>
        <fullName evidence="6">SURF1-like protein</fullName>
    </recommendedName>
</protein>
<evidence type="ECO:0000256" key="4">
    <source>
        <dbReference type="ARBA" id="ARBA00022989"/>
    </source>
</evidence>
<dbReference type="Pfam" id="PF02104">
    <property type="entry name" value="SURF1"/>
    <property type="match status" value="1"/>
</dbReference>
<evidence type="ECO:0000256" key="7">
    <source>
        <dbReference type="SAM" id="MobiDB-lite"/>
    </source>
</evidence>
<gene>
    <name evidence="8" type="ORF">V5F30_08000</name>
</gene>
<dbReference type="Proteomes" id="UP001604043">
    <property type="component" value="Unassembled WGS sequence"/>
</dbReference>
<dbReference type="RefSeq" id="WP_394008460.1">
    <property type="nucleotide sequence ID" value="NZ_JBAFUR010000002.1"/>
</dbReference>
<dbReference type="PANTHER" id="PTHR23427">
    <property type="entry name" value="SURFEIT LOCUS PROTEIN"/>
    <property type="match status" value="1"/>
</dbReference>
<reference evidence="8 9" key="1">
    <citation type="submission" date="2024-02" db="EMBL/GenBank/DDBJ databases">
        <title>Expansion and revision of Xanthobacter and proposal of Roseixanthobacter gen. nov.</title>
        <authorList>
            <person name="Soltysiak M.P.M."/>
            <person name="Jalihal A."/>
            <person name="Ory A."/>
            <person name="Chrisophersen C."/>
            <person name="Lee A.D."/>
            <person name="Boulton J."/>
            <person name="Springer M."/>
        </authorList>
    </citation>
    <scope>NUCLEOTIDE SEQUENCE [LARGE SCALE GENOMIC DNA]</scope>
    <source>
        <strain evidence="8 9">CB5</strain>
    </source>
</reference>
<keyword evidence="3 6" id="KW-0812">Transmembrane</keyword>
<comment type="similarity">
    <text evidence="2 6">Belongs to the SURF1 family.</text>
</comment>
<evidence type="ECO:0000256" key="1">
    <source>
        <dbReference type="ARBA" id="ARBA00004370"/>
    </source>
</evidence>
<organism evidence="8 9">
    <name type="scientific">Xanthobacter aminoxidans</name>
    <dbReference type="NCBI Taxonomy" id="186280"/>
    <lineage>
        <taxon>Bacteria</taxon>
        <taxon>Pseudomonadati</taxon>
        <taxon>Pseudomonadota</taxon>
        <taxon>Alphaproteobacteria</taxon>
        <taxon>Hyphomicrobiales</taxon>
        <taxon>Xanthobacteraceae</taxon>
        <taxon>Xanthobacter</taxon>
    </lineage>
</organism>
<feature type="region of interest" description="Disordered" evidence="7">
    <location>
        <begin position="1"/>
        <end position="22"/>
    </location>
</feature>
<evidence type="ECO:0000313" key="9">
    <source>
        <dbReference type="Proteomes" id="UP001604043"/>
    </source>
</evidence>
<dbReference type="PANTHER" id="PTHR23427:SF2">
    <property type="entry name" value="SURFEIT LOCUS PROTEIN 1"/>
    <property type="match status" value="1"/>
</dbReference>
<accession>A0ABW6ZFS9</accession>
<dbReference type="CDD" id="cd06662">
    <property type="entry name" value="SURF1"/>
    <property type="match status" value="1"/>
</dbReference>
<dbReference type="InterPro" id="IPR002994">
    <property type="entry name" value="Surf1/Shy1"/>
</dbReference>
<feature type="transmembrane region" description="Helical" evidence="6">
    <location>
        <begin position="242"/>
        <end position="261"/>
    </location>
</feature>